<organism evidence="3">
    <name type="scientific">bioreactor metagenome</name>
    <dbReference type="NCBI Taxonomy" id="1076179"/>
    <lineage>
        <taxon>unclassified sequences</taxon>
        <taxon>metagenomes</taxon>
        <taxon>ecological metagenomes</taxon>
    </lineage>
</organism>
<gene>
    <name evidence="3" type="ORF">SDC9_139562</name>
</gene>
<evidence type="ECO:0008006" key="4">
    <source>
        <dbReference type="Google" id="ProtNLM"/>
    </source>
</evidence>
<keyword evidence="2" id="KW-0238">DNA-binding</keyword>
<name>A0A645DSU7_9ZZZZ</name>
<evidence type="ECO:0000313" key="3">
    <source>
        <dbReference type="EMBL" id="MPM92427.1"/>
    </source>
</evidence>
<proteinExistence type="predicted"/>
<dbReference type="SUPFAM" id="SSF116734">
    <property type="entry name" value="DNA methylase specificity domain"/>
    <property type="match status" value="1"/>
</dbReference>
<protein>
    <recommendedName>
        <fullName evidence="4">Type I restriction modification DNA specificity domain-containing protein</fullName>
    </recommendedName>
</protein>
<evidence type="ECO:0000256" key="2">
    <source>
        <dbReference type="ARBA" id="ARBA00023125"/>
    </source>
</evidence>
<comment type="caution">
    <text evidence="3">The sequence shown here is derived from an EMBL/GenBank/DDBJ whole genome shotgun (WGS) entry which is preliminary data.</text>
</comment>
<dbReference type="GO" id="GO:0003677">
    <property type="term" value="F:DNA binding"/>
    <property type="evidence" value="ECO:0007669"/>
    <property type="project" value="UniProtKB-KW"/>
</dbReference>
<keyword evidence="1" id="KW-0680">Restriction system</keyword>
<dbReference type="GO" id="GO:0009307">
    <property type="term" value="P:DNA restriction-modification system"/>
    <property type="evidence" value="ECO:0007669"/>
    <property type="project" value="UniProtKB-KW"/>
</dbReference>
<dbReference type="Gene3D" id="3.90.220.20">
    <property type="entry name" value="DNA methylase specificity domains"/>
    <property type="match status" value="1"/>
</dbReference>
<reference evidence="3" key="1">
    <citation type="submission" date="2019-08" db="EMBL/GenBank/DDBJ databases">
        <authorList>
            <person name="Kucharzyk K."/>
            <person name="Murdoch R.W."/>
            <person name="Higgins S."/>
            <person name="Loffler F."/>
        </authorList>
    </citation>
    <scope>NUCLEOTIDE SEQUENCE</scope>
</reference>
<dbReference type="EMBL" id="VSSQ01039364">
    <property type="protein sequence ID" value="MPM92427.1"/>
    <property type="molecule type" value="Genomic_DNA"/>
</dbReference>
<dbReference type="AlphaFoldDB" id="A0A645DSU7"/>
<dbReference type="InterPro" id="IPR044946">
    <property type="entry name" value="Restrct_endonuc_typeI_TRD_sf"/>
</dbReference>
<accession>A0A645DSU7</accession>
<sequence length="136" mass="15929">MAINSNLGRNYFENNAKQATNLASISKTVVRNFILPIPSFNEQEIIVQKVNEFAVFFDELKSEIQNTKYKIADMLQTILMQFLGKEYTNVINVEIKPKDVIFVQRDIKYDDNTTLMELIDLLKEHVKLHSEDLWKM</sequence>
<evidence type="ECO:0000256" key="1">
    <source>
        <dbReference type="ARBA" id="ARBA00022747"/>
    </source>
</evidence>